<dbReference type="Proteomes" id="UP000659654">
    <property type="component" value="Unassembled WGS sequence"/>
</dbReference>
<keyword evidence="9" id="KW-1185">Reference proteome</keyword>
<name>A0A1I7RQK6_BURXY</name>
<evidence type="ECO:0000313" key="10">
    <source>
        <dbReference type="WBParaSite" id="BXY_0300000.1"/>
    </source>
</evidence>
<evidence type="ECO:0000256" key="1">
    <source>
        <dbReference type="ARBA" id="ARBA00012452"/>
    </source>
</evidence>
<dbReference type="OrthoDB" id="414243at2759"/>
<evidence type="ECO:0000313" key="9">
    <source>
        <dbReference type="Proteomes" id="UP000659654"/>
    </source>
</evidence>
<evidence type="ECO:0000313" key="8">
    <source>
        <dbReference type="Proteomes" id="UP000095284"/>
    </source>
</evidence>
<dbReference type="InterPro" id="IPR036282">
    <property type="entry name" value="Glutathione-S-Trfase_C_sf"/>
</dbReference>
<comment type="catalytic activity">
    <reaction evidence="4">
        <text>RX + glutathione = an S-substituted glutathione + a halide anion + H(+)</text>
        <dbReference type="Rhea" id="RHEA:16437"/>
        <dbReference type="ChEBI" id="CHEBI:15378"/>
        <dbReference type="ChEBI" id="CHEBI:16042"/>
        <dbReference type="ChEBI" id="CHEBI:17792"/>
        <dbReference type="ChEBI" id="CHEBI:57925"/>
        <dbReference type="ChEBI" id="CHEBI:90779"/>
        <dbReference type="EC" id="2.5.1.18"/>
    </reaction>
</comment>
<protein>
    <recommendedName>
        <fullName evidence="1">glutathione transferase</fullName>
        <ecNumber evidence="1">2.5.1.18</ecNumber>
    </recommendedName>
</protein>
<dbReference type="Gene3D" id="1.20.1050.10">
    <property type="match status" value="1"/>
</dbReference>
<dbReference type="Proteomes" id="UP000582659">
    <property type="component" value="Unassembled WGS sequence"/>
</dbReference>
<accession>A0A1I7RQK6</accession>
<dbReference type="SUPFAM" id="SSF47616">
    <property type="entry name" value="GST C-terminal domain-like"/>
    <property type="match status" value="1"/>
</dbReference>
<evidence type="ECO:0000256" key="3">
    <source>
        <dbReference type="ARBA" id="ARBA00038317"/>
    </source>
</evidence>
<sequence length="207" mass="24462">MPQYELVYFEFRGRAEAIRLALNYAKIPFTDTRLTRQEFEKIKGEKNRFPYGQVPVLFFDGKRIAQSHSIIRYLAAEAGLAGRDRVEAAEIDEIYETCRELFDALTPYLRTYIGRIPGDIKALYKDLLVPTVDKYLPIIQDFIGQNGFFHQSGISYADFYFVNYFDIFNRMHPEVFKRFGKLLEHTQRIYALPELQDYLAKRRDHTF</sequence>
<reference evidence="10" key="1">
    <citation type="submission" date="2016-11" db="UniProtKB">
        <authorList>
            <consortium name="WormBaseParasite"/>
        </authorList>
    </citation>
    <scope>IDENTIFICATION</scope>
</reference>
<dbReference type="EMBL" id="CAJFCV020000003">
    <property type="protein sequence ID" value="CAG9104743.1"/>
    <property type="molecule type" value="Genomic_DNA"/>
</dbReference>
<dbReference type="InterPro" id="IPR050213">
    <property type="entry name" value="GST_superfamily"/>
</dbReference>
<feature type="domain" description="GST N-terminal" evidence="5">
    <location>
        <begin position="2"/>
        <end position="82"/>
    </location>
</feature>
<gene>
    <name evidence="7" type="ORF">BXYJ_LOCUS5685</name>
</gene>
<dbReference type="InterPro" id="IPR010987">
    <property type="entry name" value="Glutathione-S-Trfase_C-like"/>
</dbReference>
<dbReference type="eggNOG" id="KOG1695">
    <property type="taxonomic scope" value="Eukaryota"/>
</dbReference>
<evidence type="ECO:0000259" key="5">
    <source>
        <dbReference type="PROSITE" id="PS50404"/>
    </source>
</evidence>
<dbReference type="InterPro" id="IPR004045">
    <property type="entry name" value="Glutathione_S-Trfase_N"/>
</dbReference>
<evidence type="ECO:0000256" key="4">
    <source>
        <dbReference type="ARBA" id="ARBA00047960"/>
    </source>
</evidence>
<dbReference type="PANTHER" id="PTHR11571">
    <property type="entry name" value="GLUTATHIONE S-TRANSFERASE"/>
    <property type="match status" value="1"/>
</dbReference>
<dbReference type="PANTHER" id="PTHR11571:SF224">
    <property type="entry name" value="HEMATOPOIETIC PROSTAGLANDIN D SYNTHASE"/>
    <property type="match status" value="1"/>
</dbReference>
<evidence type="ECO:0000259" key="6">
    <source>
        <dbReference type="PROSITE" id="PS50405"/>
    </source>
</evidence>
<comment type="similarity">
    <text evidence="3">Belongs to the GST superfamily. Sigma family.</text>
</comment>
<dbReference type="InterPro" id="IPR004046">
    <property type="entry name" value="GST_C"/>
</dbReference>
<dbReference type="Proteomes" id="UP000095284">
    <property type="component" value="Unplaced"/>
</dbReference>
<dbReference type="CDD" id="cd03039">
    <property type="entry name" value="GST_N_Sigma_like"/>
    <property type="match status" value="1"/>
</dbReference>
<dbReference type="SFLD" id="SFLDG00363">
    <property type="entry name" value="AMPS_(cytGST):_Alpha-__Mu-__Pi"/>
    <property type="match status" value="1"/>
</dbReference>
<reference evidence="7" key="2">
    <citation type="submission" date="2020-09" db="EMBL/GenBank/DDBJ databases">
        <authorList>
            <person name="Kikuchi T."/>
        </authorList>
    </citation>
    <scope>NUCLEOTIDE SEQUENCE</scope>
    <source>
        <strain evidence="7">Ka4C1</strain>
    </source>
</reference>
<feature type="domain" description="GST C-terminal" evidence="6">
    <location>
        <begin position="84"/>
        <end position="207"/>
    </location>
</feature>
<dbReference type="InterPro" id="IPR036249">
    <property type="entry name" value="Thioredoxin-like_sf"/>
</dbReference>
<dbReference type="PROSITE" id="PS50405">
    <property type="entry name" value="GST_CTER"/>
    <property type="match status" value="1"/>
</dbReference>
<dbReference type="SFLD" id="SFLDS00019">
    <property type="entry name" value="Glutathione_Transferase_(cytos"/>
    <property type="match status" value="1"/>
</dbReference>
<dbReference type="EMBL" id="CAJFDI010000003">
    <property type="protein sequence ID" value="CAD5219451.1"/>
    <property type="molecule type" value="Genomic_DNA"/>
</dbReference>
<dbReference type="WBParaSite" id="BXY_0300000.1">
    <property type="protein sequence ID" value="BXY_0300000.1"/>
    <property type="gene ID" value="BXY_0300000"/>
</dbReference>
<dbReference type="SMR" id="A0A1I7RQK6"/>
<dbReference type="PROSITE" id="PS50404">
    <property type="entry name" value="GST_NTER"/>
    <property type="match status" value="1"/>
</dbReference>
<dbReference type="AlphaFoldDB" id="A0A1I7RQK6"/>
<evidence type="ECO:0000313" key="7">
    <source>
        <dbReference type="EMBL" id="CAD5219451.1"/>
    </source>
</evidence>
<evidence type="ECO:0000256" key="2">
    <source>
        <dbReference type="ARBA" id="ARBA00022679"/>
    </source>
</evidence>
<dbReference type="Pfam" id="PF14497">
    <property type="entry name" value="GST_C_3"/>
    <property type="match status" value="1"/>
</dbReference>
<dbReference type="CDD" id="cd03192">
    <property type="entry name" value="GST_C_Sigma_like"/>
    <property type="match status" value="1"/>
</dbReference>
<organism evidence="8 10">
    <name type="scientific">Bursaphelenchus xylophilus</name>
    <name type="common">Pinewood nematode worm</name>
    <name type="synonym">Aphelenchoides xylophilus</name>
    <dbReference type="NCBI Taxonomy" id="6326"/>
    <lineage>
        <taxon>Eukaryota</taxon>
        <taxon>Metazoa</taxon>
        <taxon>Ecdysozoa</taxon>
        <taxon>Nematoda</taxon>
        <taxon>Chromadorea</taxon>
        <taxon>Rhabditida</taxon>
        <taxon>Tylenchina</taxon>
        <taxon>Tylenchomorpha</taxon>
        <taxon>Aphelenchoidea</taxon>
        <taxon>Aphelenchoididae</taxon>
        <taxon>Bursaphelenchus</taxon>
    </lineage>
</organism>
<dbReference type="SUPFAM" id="SSF52833">
    <property type="entry name" value="Thioredoxin-like"/>
    <property type="match status" value="1"/>
</dbReference>
<dbReference type="Pfam" id="PF02798">
    <property type="entry name" value="GST_N"/>
    <property type="match status" value="1"/>
</dbReference>
<dbReference type="SFLD" id="SFLDG01205">
    <property type="entry name" value="AMPS.1"/>
    <property type="match status" value="1"/>
</dbReference>
<dbReference type="Gene3D" id="3.40.30.10">
    <property type="entry name" value="Glutaredoxin"/>
    <property type="match status" value="1"/>
</dbReference>
<keyword evidence="2" id="KW-0808">Transferase</keyword>
<proteinExistence type="inferred from homology"/>
<dbReference type="GO" id="GO:0006749">
    <property type="term" value="P:glutathione metabolic process"/>
    <property type="evidence" value="ECO:0007669"/>
    <property type="project" value="TreeGrafter"/>
</dbReference>
<dbReference type="InterPro" id="IPR040079">
    <property type="entry name" value="Glutathione_S-Trfase"/>
</dbReference>
<dbReference type="GO" id="GO:0004364">
    <property type="term" value="F:glutathione transferase activity"/>
    <property type="evidence" value="ECO:0007669"/>
    <property type="project" value="UniProtKB-EC"/>
</dbReference>
<dbReference type="EC" id="2.5.1.18" evidence="1"/>